<dbReference type="InterPro" id="IPR023393">
    <property type="entry name" value="START-like_dom_sf"/>
</dbReference>
<dbReference type="InterPro" id="IPR019587">
    <property type="entry name" value="Polyketide_cyclase/dehydratase"/>
</dbReference>
<evidence type="ECO:0000313" key="2">
    <source>
        <dbReference type="Proteomes" id="UP000294508"/>
    </source>
</evidence>
<proteinExistence type="predicted"/>
<dbReference type="Proteomes" id="UP000294508">
    <property type="component" value="Unassembled WGS sequence"/>
</dbReference>
<name>A0A4R2H372_9ACTN</name>
<organism evidence="1 2">
    <name type="scientific">Kribbella steppae</name>
    <dbReference type="NCBI Taxonomy" id="2512223"/>
    <lineage>
        <taxon>Bacteria</taxon>
        <taxon>Bacillati</taxon>
        <taxon>Actinomycetota</taxon>
        <taxon>Actinomycetes</taxon>
        <taxon>Propionibacteriales</taxon>
        <taxon>Kribbellaceae</taxon>
        <taxon>Kribbella</taxon>
    </lineage>
</organism>
<protein>
    <submittedName>
        <fullName evidence="1">Polyketide cyclase/dehydrase/lipid transport protein</fullName>
    </submittedName>
</protein>
<dbReference type="RefSeq" id="WP_132213902.1">
    <property type="nucleotide sequence ID" value="NZ_SLWN01000016.1"/>
</dbReference>
<evidence type="ECO:0000313" key="1">
    <source>
        <dbReference type="EMBL" id="TCO18004.1"/>
    </source>
</evidence>
<dbReference type="OrthoDB" id="7838135at2"/>
<sequence length="159" mass="17013">MKIEASVIIQRRPEDVFAFLEVRSNDAAWMASVVESEWLDSTAADVAAPIGVGRRGRMVLKLPGRQAEFIDEVTEYEPGERIAHRTVKGPIPLNTACICEPAGGSCLTTVVGATDCLPAGLLGRFAAPVVAKVIRRGFEADLDRLKKILEADGPATNGP</sequence>
<gene>
    <name evidence="1" type="ORF">EV652_11625</name>
</gene>
<dbReference type="SUPFAM" id="SSF55961">
    <property type="entry name" value="Bet v1-like"/>
    <property type="match status" value="1"/>
</dbReference>
<dbReference type="Pfam" id="PF10604">
    <property type="entry name" value="Polyketide_cyc2"/>
    <property type="match status" value="1"/>
</dbReference>
<dbReference type="Gene3D" id="3.30.530.20">
    <property type="match status" value="1"/>
</dbReference>
<keyword evidence="2" id="KW-1185">Reference proteome</keyword>
<dbReference type="EMBL" id="SLWN01000016">
    <property type="protein sequence ID" value="TCO18004.1"/>
    <property type="molecule type" value="Genomic_DNA"/>
</dbReference>
<dbReference type="AlphaFoldDB" id="A0A4R2H372"/>
<accession>A0A4R2H372</accession>
<comment type="caution">
    <text evidence="1">The sequence shown here is derived from an EMBL/GenBank/DDBJ whole genome shotgun (WGS) entry which is preliminary data.</text>
</comment>
<reference evidence="1 2" key="1">
    <citation type="journal article" date="2015" name="Stand. Genomic Sci.">
        <title>Genomic Encyclopedia of Bacterial and Archaeal Type Strains, Phase III: the genomes of soil and plant-associated and newly described type strains.</title>
        <authorList>
            <person name="Whitman W.B."/>
            <person name="Woyke T."/>
            <person name="Klenk H.P."/>
            <person name="Zhou Y."/>
            <person name="Lilburn T.G."/>
            <person name="Beck B.J."/>
            <person name="De Vos P."/>
            <person name="Vandamme P."/>
            <person name="Eisen J.A."/>
            <person name="Garrity G."/>
            <person name="Hugenholtz P."/>
            <person name="Kyrpides N.C."/>
        </authorList>
    </citation>
    <scope>NUCLEOTIDE SEQUENCE [LARGE SCALE GENOMIC DNA]</scope>
    <source>
        <strain evidence="1 2">VKM Ac-2572</strain>
    </source>
</reference>